<evidence type="ECO:0000313" key="3">
    <source>
        <dbReference type="EMBL" id="MCQ4084082.1"/>
    </source>
</evidence>
<organism evidence="3 4">
    <name type="scientific">Streptomyces humicola</name>
    <dbReference type="NCBI Taxonomy" id="2953240"/>
    <lineage>
        <taxon>Bacteria</taxon>
        <taxon>Bacillati</taxon>
        <taxon>Actinomycetota</taxon>
        <taxon>Actinomycetes</taxon>
        <taxon>Kitasatosporales</taxon>
        <taxon>Streptomycetaceae</taxon>
        <taxon>Streptomyces</taxon>
    </lineage>
</organism>
<dbReference type="InterPro" id="IPR025948">
    <property type="entry name" value="HTH-like_dom"/>
</dbReference>
<evidence type="ECO:0000256" key="1">
    <source>
        <dbReference type="SAM" id="MobiDB-lite"/>
    </source>
</evidence>
<protein>
    <submittedName>
        <fullName evidence="3">IS3 family transposase</fullName>
    </submittedName>
</protein>
<dbReference type="Proteomes" id="UP001057702">
    <property type="component" value="Unassembled WGS sequence"/>
</dbReference>
<feature type="region of interest" description="Disordered" evidence="1">
    <location>
        <begin position="211"/>
        <end position="238"/>
    </location>
</feature>
<dbReference type="RefSeq" id="WP_255923119.1">
    <property type="nucleotide sequence ID" value="NZ_JANFNG010000029.1"/>
</dbReference>
<reference evidence="3" key="1">
    <citation type="submission" date="2022-06" db="EMBL/GenBank/DDBJ databases">
        <title>Draft genome sequence of Streptomyces sp. RB6PN25 isolated from peat swamp forest in Thailand.</title>
        <authorList>
            <person name="Duangmal K."/>
            <person name="Klaysubun C."/>
        </authorList>
    </citation>
    <scope>NUCLEOTIDE SEQUENCE</scope>
    <source>
        <strain evidence="3">RB6PN25</strain>
    </source>
</reference>
<dbReference type="Pfam" id="PF13276">
    <property type="entry name" value="HTH_21"/>
    <property type="match status" value="1"/>
</dbReference>
<feature type="domain" description="HTH-like" evidence="2">
    <location>
        <begin position="104"/>
        <end position="157"/>
    </location>
</feature>
<accession>A0ABT1Q5P3</accession>
<sequence length="238" mass="26321">MPVRLTYLLATRIIAWLALLCRSTAAKNAEILVLRHEVALLRRQVAAPKPTWPDRALIAALARLLPRGLRHHRRVTPHTLVARHQHLINKKWTQPPPPGPPPISDELRDLITRLGTENPRWGARPVHSELRRLGHKLSAATVRRVLRAAGLGPTPRRHAARRGWSAFLKAQAGGLLPTDFFHLNTITLHRLYALFVIEVHTRTVHILGVTPTPPPPGLPSKPANCCGSSASARPTSAT</sequence>
<dbReference type="EMBL" id="JANFNG010000029">
    <property type="protein sequence ID" value="MCQ4084082.1"/>
    <property type="molecule type" value="Genomic_DNA"/>
</dbReference>
<keyword evidence="4" id="KW-1185">Reference proteome</keyword>
<evidence type="ECO:0000313" key="4">
    <source>
        <dbReference type="Proteomes" id="UP001057702"/>
    </source>
</evidence>
<name>A0ABT1Q5P3_9ACTN</name>
<comment type="caution">
    <text evidence="3">The sequence shown here is derived from an EMBL/GenBank/DDBJ whole genome shotgun (WGS) entry which is preliminary data.</text>
</comment>
<evidence type="ECO:0000259" key="2">
    <source>
        <dbReference type="Pfam" id="PF13276"/>
    </source>
</evidence>
<proteinExistence type="predicted"/>
<gene>
    <name evidence="3" type="ORF">NGB36_26785</name>
</gene>
<feature type="compositionally biased region" description="Polar residues" evidence="1">
    <location>
        <begin position="226"/>
        <end position="238"/>
    </location>
</feature>